<reference evidence="1" key="1">
    <citation type="submission" date="2018-06" db="EMBL/GenBank/DDBJ databases">
        <authorList>
            <person name="Ashton P.M."/>
            <person name="Dallman T."/>
            <person name="Nair S."/>
            <person name="De Pinna E."/>
            <person name="Peters T."/>
            <person name="Grant K."/>
        </authorList>
    </citation>
    <scope>NUCLEOTIDE SEQUENCE</scope>
    <source>
        <strain evidence="1">445985</strain>
    </source>
</reference>
<protein>
    <submittedName>
        <fullName evidence="1">Uncharacterized protein</fullName>
    </submittedName>
</protein>
<proteinExistence type="predicted"/>
<evidence type="ECO:0000313" key="1">
    <source>
        <dbReference type="EMBL" id="EBV4912991.1"/>
    </source>
</evidence>
<organism evidence="1">
    <name type="scientific">Salmonella enterica subsp. enterica serovar Kalamu</name>
    <dbReference type="NCBI Taxonomy" id="2564590"/>
    <lineage>
        <taxon>Bacteria</taxon>
        <taxon>Pseudomonadati</taxon>
        <taxon>Pseudomonadota</taxon>
        <taxon>Gammaproteobacteria</taxon>
        <taxon>Enterobacterales</taxon>
        <taxon>Enterobacteriaceae</taxon>
        <taxon>Salmonella</taxon>
    </lineage>
</organism>
<dbReference type="EMBL" id="AAHFKB010000048">
    <property type="protein sequence ID" value="EBV4912991.1"/>
    <property type="molecule type" value="Genomic_DNA"/>
</dbReference>
<comment type="caution">
    <text evidence="1">The sequence shown here is derived from an EMBL/GenBank/DDBJ whole genome shotgun (WGS) entry which is preliminary data.</text>
</comment>
<name>A0A5V8Y8E4_SALET</name>
<dbReference type="AlphaFoldDB" id="A0A5V8Y8E4"/>
<accession>A0A5V8Y8E4</accession>
<sequence length="59" mass="6409">MLFLPGDGGKKSSASKGLRSYYGRWRTPDTSAVACPEAGVTLYCHSPQSGRRFIFPVNS</sequence>
<gene>
    <name evidence="1" type="ORF">DO575_22430</name>
</gene>